<sequence>MNKKWLAFKTFSGSFTQENIGIEVINDFLPNKLIDNKFPIFVPSWGNVGNKKYKNDPYKDNEQYNDIEKIFVFEKTLFPKIYQLKNIINNPGKLKDIQEYNTKIKMFKYGPKNIALKDIKFENKEEKSVSSNALLISYLIESKNYLDFRNENIFVWIPNRKDDNSFEQDKDFFCKSIKPDENDKKCQESVSKFSETLFGRNNHIVNLGKDFVKWYESKISKIEKEREVNEYKMLKLKNSPKIKGRNYESIIQFVEKMNDELLYTNFITKILQKNNDLLLEFTKFIVSMIKEETTNEILGDLTIQKNKSVFVAEKEKKGIADMVIQGSNIEIIIENKILSGINGIDKNNKEQTQLDIYKRHLQNFNNKKTFLFILCPESQKSHFSKYENDKKVNAVLSYKCILDFFEQNIKFIDKKFRKEFLYILKFQALTIEEKNKQRFYEVLNKK</sequence>
<dbReference type="RefSeq" id="WP_205498758.1">
    <property type="nucleotide sequence ID" value="NZ_CP148066.1"/>
</dbReference>
<evidence type="ECO:0000313" key="1">
    <source>
        <dbReference type="EMBL" id="WXL28519.1"/>
    </source>
</evidence>
<evidence type="ECO:0000313" key="2">
    <source>
        <dbReference type="Proteomes" id="UP001460679"/>
    </source>
</evidence>
<dbReference type="Proteomes" id="UP001460679">
    <property type="component" value="Chromosome"/>
</dbReference>
<dbReference type="EMBL" id="CP148066">
    <property type="protein sequence ID" value="WXL28519.1"/>
    <property type="molecule type" value="Genomic_DNA"/>
</dbReference>
<gene>
    <name evidence="1" type="ORF">WG616_00605</name>
</gene>
<name>A0ABZ2RW55_9BACT</name>
<organism evidence="1 2">
    <name type="scientific">[Mycoplasma] gypis</name>
    <dbReference type="NCBI Taxonomy" id="92404"/>
    <lineage>
        <taxon>Bacteria</taxon>
        <taxon>Bacillati</taxon>
        <taxon>Mycoplasmatota</taxon>
        <taxon>Mycoplasmoidales</taxon>
        <taxon>Metamycoplasmataceae</taxon>
        <taxon>Metamycoplasma</taxon>
    </lineage>
</organism>
<accession>A0ABZ2RW55</accession>
<protein>
    <submittedName>
        <fullName evidence="1">PD-(D/E)XK nuclease family protein</fullName>
    </submittedName>
</protein>
<reference evidence="1" key="1">
    <citation type="submission" date="2024-03" db="EMBL/GenBank/DDBJ databases">
        <title>Complete genome sequence of Mycoplasma gypis type strain B1/T1.</title>
        <authorList>
            <person name="Spergser J."/>
        </authorList>
    </citation>
    <scope>NUCLEOTIDE SEQUENCE [LARGE SCALE GENOMIC DNA]</scope>
    <source>
        <strain evidence="1">B1/T1</strain>
    </source>
</reference>
<keyword evidence="2" id="KW-1185">Reference proteome</keyword>
<proteinExistence type="predicted"/>